<sequence>MTSTTTPTDPLAGMVDKFTVDSAELRKEISTHTPIRFTDVGEPYLPLPAPFERFFLSPERVSDIPDDQALMNDIRVVRTIAGPPFPLPLIASQRWLVRERAEIIKLFEQFAKGVFRPAACNPFFVLRERQADTGKEIYVGQVTVGFDEGPEKRRTPINSAWEEWRNHRVWQIGAALRPEYHRQGIATAAVGVAMNEWAIPQMGCTEIKAECFASNTGSMKLWVKFGFVEDPELRGEMTIPEAKGGGVEQERAFIWNLK</sequence>
<dbReference type="SUPFAM" id="SSF55729">
    <property type="entry name" value="Acyl-CoA N-acyltransferases (Nat)"/>
    <property type="match status" value="1"/>
</dbReference>
<organism evidence="2 3">
    <name type="scientific">Favolaschia claudopus</name>
    <dbReference type="NCBI Taxonomy" id="2862362"/>
    <lineage>
        <taxon>Eukaryota</taxon>
        <taxon>Fungi</taxon>
        <taxon>Dikarya</taxon>
        <taxon>Basidiomycota</taxon>
        <taxon>Agaricomycotina</taxon>
        <taxon>Agaricomycetes</taxon>
        <taxon>Agaricomycetidae</taxon>
        <taxon>Agaricales</taxon>
        <taxon>Marasmiineae</taxon>
        <taxon>Mycenaceae</taxon>
        <taxon>Favolaschia</taxon>
    </lineage>
</organism>
<dbReference type="Pfam" id="PF13302">
    <property type="entry name" value="Acetyltransf_3"/>
    <property type="match status" value="1"/>
</dbReference>
<dbReference type="InterPro" id="IPR000182">
    <property type="entry name" value="GNAT_dom"/>
</dbReference>
<comment type="caution">
    <text evidence="2">The sequence shown here is derived from an EMBL/GenBank/DDBJ whole genome shotgun (WGS) entry which is preliminary data.</text>
</comment>
<proteinExistence type="predicted"/>
<dbReference type="InterPro" id="IPR016181">
    <property type="entry name" value="Acyl_CoA_acyltransferase"/>
</dbReference>
<evidence type="ECO:0000259" key="1">
    <source>
        <dbReference type="PROSITE" id="PS51186"/>
    </source>
</evidence>
<dbReference type="PANTHER" id="PTHR43328:SF1">
    <property type="entry name" value="N-ACETYLTRANSFERASE DOMAIN-CONTAINING PROTEIN"/>
    <property type="match status" value="1"/>
</dbReference>
<feature type="domain" description="N-acetyltransferase" evidence="1">
    <location>
        <begin position="95"/>
        <end position="246"/>
    </location>
</feature>
<accession>A0AAW0DQD1</accession>
<protein>
    <submittedName>
        <fullName evidence="2">N-acetyltransferase domain-containing protein</fullName>
    </submittedName>
</protein>
<dbReference type="PROSITE" id="PS51186">
    <property type="entry name" value="GNAT"/>
    <property type="match status" value="1"/>
</dbReference>
<name>A0AAW0DQD1_9AGAR</name>
<dbReference type="AlphaFoldDB" id="A0AAW0DQD1"/>
<gene>
    <name evidence="2" type="ORF">R3P38DRAFT_1463374</name>
</gene>
<evidence type="ECO:0000313" key="3">
    <source>
        <dbReference type="Proteomes" id="UP001362999"/>
    </source>
</evidence>
<reference evidence="2 3" key="1">
    <citation type="journal article" date="2024" name="J Genomics">
        <title>Draft genome sequencing and assembly of Favolaschia claudopus CIRM-BRFM 2984 isolated from oak limbs.</title>
        <authorList>
            <person name="Navarro D."/>
            <person name="Drula E."/>
            <person name="Chaduli D."/>
            <person name="Cazenave R."/>
            <person name="Ahrendt S."/>
            <person name="Wang J."/>
            <person name="Lipzen A."/>
            <person name="Daum C."/>
            <person name="Barry K."/>
            <person name="Grigoriev I.V."/>
            <person name="Favel A."/>
            <person name="Rosso M.N."/>
            <person name="Martin F."/>
        </authorList>
    </citation>
    <scope>NUCLEOTIDE SEQUENCE [LARGE SCALE GENOMIC DNA]</scope>
    <source>
        <strain evidence="2 3">CIRM-BRFM 2984</strain>
    </source>
</reference>
<dbReference type="Proteomes" id="UP001362999">
    <property type="component" value="Unassembled WGS sequence"/>
</dbReference>
<evidence type="ECO:0000313" key="2">
    <source>
        <dbReference type="EMBL" id="KAK7053659.1"/>
    </source>
</evidence>
<dbReference type="PANTHER" id="PTHR43328">
    <property type="entry name" value="ACETYLTRANSFERASE-RELATED"/>
    <property type="match status" value="1"/>
</dbReference>
<keyword evidence="3" id="KW-1185">Reference proteome</keyword>
<dbReference type="EMBL" id="JAWWNJ010000006">
    <property type="protein sequence ID" value="KAK7053659.1"/>
    <property type="molecule type" value="Genomic_DNA"/>
</dbReference>
<dbReference type="Gene3D" id="3.40.630.30">
    <property type="match status" value="1"/>
</dbReference>
<dbReference type="GO" id="GO:0016747">
    <property type="term" value="F:acyltransferase activity, transferring groups other than amino-acyl groups"/>
    <property type="evidence" value="ECO:0007669"/>
    <property type="project" value="InterPro"/>
</dbReference>